<dbReference type="FunFam" id="3.40.640.10:FF:000004">
    <property type="entry name" value="Acetylornithine aminotransferase"/>
    <property type="match status" value="1"/>
</dbReference>
<dbReference type="NCBIfam" id="NF002325">
    <property type="entry name" value="PRK01278.1"/>
    <property type="match status" value="1"/>
</dbReference>
<evidence type="ECO:0000256" key="6">
    <source>
        <dbReference type="ARBA" id="ARBA00022898"/>
    </source>
</evidence>
<keyword evidence="5 8" id="KW-0808">Transferase</keyword>
<comment type="cofactor">
    <cofactor evidence="1">
        <name>pyridoxal 5'-phosphate</name>
        <dbReference type="ChEBI" id="CHEBI:597326"/>
    </cofactor>
</comment>
<dbReference type="InterPro" id="IPR015424">
    <property type="entry name" value="PyrdxlP-dep_Trfase"/>
</dbReference>
<organism evidence="8">
    <name type="scientific">hydrothermal vent metagenome</name>
    <dbReference type="NCBI Taxonomy" id="652676"/>
    <lineage>
        <taxon>unclassified sequences</taxon>
        <taxon>metagenomes</taxon>
        <taxon>ecological metagenomes</taxon>
    </lineage>
</organism>
<accession>A0A3B0Y8W9</accession>
<comment type="subcellular location">
    <subcellularLocation>
        <location evidence="2">Mitochondrion</location>
    </subcellularLocation>
</comment>
<evidence type="ECO:0000256" key="4">
    <source>
        <dbReference type="ARBA" id="ARBA00022605"/>
    </source>
</evidence>
<dbReference type="GO" id="GO:0030170">
    <property type="term" value="F:pyridoxal phosphate binding"/>
    <property type="evidence" value="ECO:0007669"/>
    <property type="project" value="InterPro"/>
</dbReference>
<evidence type="ECO:0000313" key="8">
    <source>
        <dbReference type="EMBL" id="VAW71987.1"/>
    </source>
</evidence>
<proteinExistence type="inferred from homology"/>
<dbReference type="InterPro" id="IPR049704">
    <property type="entry name" value="Aminotrans_3_PPA_site"/>
</dbReference>
<evidence type="ECO:0000256" key="3">
    <source>
        <dbReference type="ARBA" id="ARBA00022576"/>
    </source>
</evidence>
<dbReference type="InterPro" id="IPR005814">
    <property type="entry name" value="Aminotrans_3"/>
</dbReference>
<comment type="pathway">
    <text evidence="7">Amino-acid biosynthesis.</text>
</comment>
<dbReference type="CDD" id="cd00610">
    <property type="entry name" value="OAT_like"/>
    <property type="match status" value="1"/>
</dbReference>
<keyword evidence="6" id="KW-0663">Pyridoxal phosphate</keyword>
<dbReference type="EC" id="2.6.1.11" evidence="8"/>
<dbReference type="PANTHER" id="PTHR11986:SF79">
    <property type="entry name" value="ACETYLORNITHINE AMINOTRANSFERASE, MITOCHONDRIAL"/>
    <property type="match status" value="1"/>
</dbReference>
<dbReference type="HAMAP" id="MF_01107">
    <property type="entry name" value="ArgD_aminotrans_3"/>
    <property type="match status" value="1"/>
</dbReference>
<dbReference type="AlphaFoldDB" id="A0A3B0Y8W9"/>
<dbReference type="PROSITE" id="PS00600">
    <property type="entry name" value="AA_TRANSFER_CLASS_3"/>
    <property type="match status" value="1"/>
</dbReference>
<dbReference type="EMBL" id="UOFL01000034">
    <property type="protein sequence ID" value="VAW71987.1"/>
    <property type="molecule type" value="Genomic_DNA"/>
</dbReference>
<dbReference type="GO" id="GO:0005739">
    <property type="term" value="C:mitochondrion"/>
    <property type="evidence" value="ECO:0007669"/>
    <property type="project" value="UniProtKB-SubCell"/>
</dbReference>
<dbReference type="NCBIfam" id="TIGR00707">
    <property type="entry name" value="argD"/>
    <property type="match status" value="1"/>
</dbReference>
<dbReference type="InterPro" id="IPR004636">
    <property type="entry name" value="AcOrn/SuccOrn_fam"/>
</dbReference>
<evidence type="ECO:0000256" key="2">
    <source>
        <dbReference type="ARBA" id="ARBA00004173"/>
    </source>
</evidence>
<dbReference type="PIRSF" id="PIRSF000521">
    <property type="entry name" value="Transaminase_4ab_Lys_Orn"/>
    <property type="match status" value="1"/>
</dbReference>
<evidence type="ECO:0000256" key="1">
    <source>
        <dbReference type="ARBA" id="ARBA00001933"/>
    </source>
</evidence>
<dbReference type="GO" id="GO:0042802">
    <property type="term" value="F:identical protein binding"/>
    <property type="evidence" value="ECO:0007669"/>
    <property type="project" value="TreeGrafter"/>
</dbReference>
<gene>
    <name evidence="8" type="ORF">MNBD_GAMMA12-2990</name>
</gene>
<dbReference type="SUPFAM" id="SSF53383">
    <property type="entry name" value="PLP-dependent transferases"/>
    <property type="match status" value="1"/>
</dbReference>
<name>A0A3B0Y8W9_9ZZZZ</name>
<dbReference type="Gene3D" id="3.40.640.10">
    <property type="entry name" value="Type I PLP-dependent aspartate aminotransferase-like (Major domain)"/>
    <property type="match status" value="1"/>
</dbReference>
<evidence type="ECO:0000256" key="7">
    <source>
        <dbReference type="ARBA" id="ARBA00029440"/>
    </source>
</evidence>
<dbReference type="InterPro" id="IPR015421">
    <property type="entry name" value="PyrdxlP-dep_Trfase_major"/>
</dbReference>
<reference evidence="8" key="1">
    <citation type="submission" date="2018-06" db="EMBL/GenBank/DDBJ databases">
        <authorList>
            <person name="Zhirakovskaya E."/>
        </authorList>
    </citation>
    <scope>NUCLEOTIDE SEQUENCE</scope>
</reference>
<dbReference type="Pfam" id="PF00202">
    <property type="entry name" value="Aminotran_3"/>
    <property type="match status" value="1"/>
</dbReference>
<sequence length="391" mass="42361">MSDSRMSTYKPLPIDLVKGQGAIVTDSQGQEYLDALAGIAVCSLGHAHPAVHEAICEQSKKLLHCSNLYSIAVQHQLADKLTSLSNMDNVFFGNSGAEANEAAIKIARLYGHNKDIKNPTIIVMENAFHGRTLATLTASGSRKVQAGFEPLVQGFIRVPYNDIDAIKSIAATQSDVVAILVEPVQGEAGVIVPDKNYLENLRTICDDNEWLLMLDEIQTGLCRTGKWFAFQHSDIQPDVMTLAKSLGNGIPIGACLAKGIAAQTLQPGNHGSTYGGNPLVCATSLAVLGVMESEALYDKSSKTSQRIVEGFKQRLKDIKGVQEITSFGMMFGIALDRDCPELMLKALDKNILINVTSGNRIRLLPPLIISDQQADKIVELVSELVIEFLQD</sequence>
<keyword evidence="4" id="KW-0028">Amino-acid biosynthesis</keyword>
<dbReference type="Gene3D" id="3.90.1150.10">
    <property type="entry name" value="Aspartate Aminotransferase, domain 1"/>
    <property type="match status" value="1"/>
</dbReference>
<dbReference type="GO" id="GO:0006526">
    <property type="term" value="P:L-arginine biosynthetic process"/>
    <property type="evidence" value="ECO:0007669"/>
    <property type="project" value="UniProtKB-ARBA"/>
</dbReference>
<keyword evidence="3 8" id="KW-0032">Aminotransferase</keyword>
<protein>
    <submittedName>
        <fullName evidence="8">Acetylornithine aminotransferase</fullName>
        <ecNumber evidence="8">2.6.1.11</ecNumber>
    </submittedName>
</protein>
<dbReference type="InterPro" id="IPR015422">
    <property type="entry name" value="PyrdxlP-dep_Trfase_small"/>
</dbReference>
<dbReference type="GO" id="GO:0003992">
    <property type="term" value="F:N2-acetyl-L-ornithine:2-oxoglutarate 5-aminotransferase activity"/>
    <property type="evidence" value="ECO:0007669"/>
    <property type="project" value="UniProtKB-EC"/>
</dbReference>
<dbReference type="InterPro" id="IPR050103">
    <property type="entry name" value="Class-III_PLP-dep_AT"/>
</dbReference>
<evidence type="ECO:0000256" key="5">
    <source>
        <dbReference type="ARBA" id="ARBA00022679"/>
    </source>
</evidence>
<dbReference type="PANTHER" id="PTHR11986">
    <property type="entry name" value="AMINOTRANSFERASE CLASS III"/>
    <property type="match status" value="1"/>
</dbReference>